<keyword evidence="2" id="KW-1133">Transmembrane helix</keyword>
<protein>
    <submittedName>
        <fullName evidence="3">Uncharacterized protein</fullName>
    </submittedName>
</protein>
<sequence>MKSYQIFAIGAGVLLGIALVCSGVTIENWQFWLAGLAIGLAYFAGQSYGRSTPPAPRQDNLNARAFRKTWDNPEGR</sequence>
<keyword evidence="2" id="KW-0812">Transmembrane</keyword>
<reference evidence="3 4" key="1">
    <citation type="submission" date="2024-10" db="EMBL/GenBank/DDBJ databases">
        <title>Burkholderia semiarida in Mexico.</title>
        <authorList>
            <person name="Estrada P."/>
        </authorList>
    </citation>
    <scope>NUCLEOTIDE SEQUENCE [LARGE SCALE GENOMIC DNA]</scope>
    <source>
        <strain evidence="3 4">CLM7-1</strain>
    </source>
</reference>
<comment type="caution">
    <text evidence="3">The sequence shown here is derived from an EMBL/GenBank/DDBJ whole genome shotgun (WGS) entry which is preliminary data.</text>
</comment>
<proteinExistence type="predicted"/>
<organism evidence="3 4">
    <name type="scientific">Burkholderia semiarida</name>
    <dbReference type="NCBI Taxonomy" id="2843303"/>
    <lineage>
        <taxon>Bacteria</taxon>
        <taxon>Pseudomonadati</taxon>
        <taxon>Pseudomonadota</taxon>
        <taxon>Betaproteobacteria</taxon>
        <taxon>Burkholderiales</taxon>
        <taxon>Burkholderiaceae</taxon>
        <taxon>Burkholderia</taxon>
        <taxon>Burkholderia cepacia complex</taxon>
    </lineage>
</organism>
<dbReference type="Proteomes" id="UP001609186">
    <property type="component" value="Unassembled WGS sequence"/>
</dbReference>
<keyword evidence="4" id="KW-1185">Reference proteome</keyword>
<dbReference type="EMBL" id="JBIMPM010000083">
    <property type="protein sequence ID" value="MFH5256016.1"/>
    <property type="molecule type" value="Genomic_DNA"/>
</dbReference>
<feature type="transmembrane region" description="Helical" evidence="2">
    <location>
        <begin position="32"/>
        <end position="49"/>
    </location>
</feature>
<feature type="region of interest" description="Disordered" evidence="1">
    <location>
        <begin position="50"/>
        <end position="76"/>
    </location>
</feature>
<gene>
    <name evidence="3" type="ORF">ACGTRS_32775</name>
</gene>
<dbReference type="RefSeq" id="WP_395131877.1">
    <property type="nucleotide sequence ID" value="NZ_JBIMPM010000083.1"/>
</dbReference>
<name>A0ABW7LG55_9BURK</name>
<evidence type="ECO:0000256" key="1">
    <source>
        <dbReference type="SAM" id="MobiDB-lite"/>
    </source>
</evidence>
<keyword evidence="2" id="KW-0472">Membrane</keyword>
<accession>A0ABW7LG55</accession>
<evidence type="ECO:0000313" key="4">
    <source>
        <dbReference type="Proteomes" id="UP001609186"/>
    </source>
</evidence>
<evidence type="ECO:0000256" key="2">
    <source>
        <dbReference type="SAM" id="Phobius"/>
    </source>
</evidence>
<evidence type="ECO:0000313" key="3">
    <source>
        <dbReference type="EMBL" id="MFH5256016.1"/>
    </source>
</evidence>